<accession>A0A517Q3U5</accession>
<gene>
    <name evidence="1" type="ORF">Enr10x_15840</name>
</gene>
<name>A0A517Q3U5_9PLAN</name>
<keyword evidence="2" id="KW-1185">Reference proteome</keyword>
<dbReference type="Proteomes" id="UP000315647">
    <property type="component" value="Chromosome"/>
</dbReference>
<reference evidence="1 2" key="1">
    <citation type="submission" date="2019-03" db="EMBL/GenBank/DDBJ databases">
        <title>Deep-cultivation of Planctomycetes and their phenomic and genomic characterization uncovers novel biology.</title>
        <authorList>
            <person name="Wiegand S."/>
            <person name="Jogler M."/>
            <person name="Boedeker C."/>
            <person name="Pinto D."/>
            <person name="Vollmers J."/>
            <person name="Rivas-Marin E."/>
            <person name="Kohn T."/>
            <person name="Peeters S.H."/>
            <person name="Heuer A."/>
            <person name="Rast P."/>
            <person name="Oberbeckmann S."/>
            <person name="Bunk B."/>
            <person name="Jeske O."/>
            <person name="Meyerdierks A."/>
            <person name="Storesund J.E."/>
            <person name="Kallscheuer N."/>
            <person name="Luecker S."/>
            <person name="Lage O.M."/>
            <person name="Pohl T."/>
            <person name="Merkel B.J."/>
            <person name="Hornburger P."/>
            <person name="Mueller R.-W."/>
            <person name="Bruemmer F."/>
            <person name="Labrenz M."/>
            <person name="Spormann A.M."/>
            <person name="Op den Camp H."/>
            <person name="Overmann J."/>
            <person name="Amann R."/>
            <person name="Jetten M.S.M."/>
            <person name="Mascher T."/>
            <person name="Medema M.H."/>
            <person name="Devos D.P."/>
            <person name="Kaster A.-K."/>
            <person name="Ovreas L."/>
            <person name="Rohde M."/>
            <person name="Galperin M.Y."/>
            <person name="Jogler C."/>
        </authorList>
    </citation>
    <scope>NUCLEOTIDE SEQUENCE [LARGE SCALE GENOMIC DNA]</scope>
    <source>
        <strain evidence="1 2">Enr10</strain>
    </source>
</reference>
<dbReference type="RefSeq" id="WP_145448629.1">
    <property type="nucleotide sequence ID" value="NZ_CP037421.1"/>
</dbReference>
<evidence type="ECO:0008006" key="3">
    <source>
        <dbReference type="Google" id="ProtNLM"/>
    </source>
</evidence>
<proteinExistence type="predicted"/>
<evidence type="ECO:0000313" key="1">
    <source>
        <dbReference type="EMBL" id="QDT26283.1"/>
    </source>
</evidence>
<sequence>MDIEEFSQSDLCSSADLLKALYEFDRDNDEQDWGYLDGLQLSEFESYGGTILYDPALTPVNTLTFANTGGDDVHFGLLAINGKYGDTSPVVMTVPMADLDPVNANFILGHSVYEFLCLGCVHGFFSLEELAYGGVDELVELFSEPPDHEEDLVFSKFRERLKLKPWTEIPRRLAELESHYKSQLVFESSGE</sequence>
<dbReference type="AlphaFoldDB" id="A0A517Q3U5"/>
<organism evidence="1 2">
    <name type="scientific">Gimesia panareensis</name>
    <dbReference type="NCBI Taxonomy" id="2527978"/>
    <lineage>
        <taxon>Bacteria</taxon>
        <taxon>Pseudomonadati</taxon>
        <taxon>Planctomycetota</taxon>
        <taxon>Planctomycetia</taxon>
        <taxon>Planctomycetales</taxon>
        <taxon>Planctomycetaceae</taxon>
        <taxon>Gimesia</taxon>
    </lineage>
</organism>
<evidence type="ECO:0000313" key="2">
    <source>
        <dbReference type="Proteomes" id="UP000315647"/>
    </source>
</evidence>
<dbReference type="EMBL" id="CP037421">
    <property type="protein sequence ID" value="QDT26283.1"/>
    <property type="molecule type" value="Genomic_DNA"/>
</dbReference>
<protein>
    <recommendedName>
        <fullName evidence="3">Suppressor of fused protein (SUFU)</fullName>
    </recommendedName>
</protein>